<reference evidence="1" key="1">
    <citation type="submission" date="2019-11" db="EMBL/GenBank/DDBJ databases">
        <title>Genomic insights into an expanded diversity of filamentous marine cyanobacteria reveals the extraordinary biosynthetic potential of Moorea and Okeania.</title>
        <authorList>
            <person name="Ferreira Leao T."/>
            <person name="Wang M."/>
            <person name="Moss N."/>
            <person name="Da Silva R."/>
            <person name="Sanders J."/>
            <person name="Nurk S."/>
            <person name="Gurevich A."/>
            <person name="Humphrey G."/>
            <person name="Reher R."/>
            <person name="Zhu Q."/>
            <person name="Belda-Ferre P."/>
            <person name="Glukhov E."/>
            <person name="Rex R."/>
            <person name="Dorrestein P.C."/>
            <person name="Knight R."/>
            <person name="Pevzner P."/>
            <person name="Gerwick W.H."/>
            <person name="Gerwick L."/>
        </authorList>
    </citation>
    <scope>NUCLEOTIDE SEQUENCE</scope>
    <source>
        <strain evidence="1">SIO1C4</strain>
    </source>
</reference>
<sequence>MDNSMTVTQPHESLPSFFHQYAHQKLSIQDQEVRESLQRRQIPLGRIPRLEEAYKISFDINRNISLNFIENQVLQQIEVAADFIRDFQIGILGQRQGIFQLYEVEIAIDHYLRNTLIFEAGKLSIYIPYCQSRFLGRYLQDQELKKLWNRGKHLAKDSPVRKIWWLFNPIGEFRSNLRASLVLAAQKQILGIDKLFLKFGLTELSDSYTQPPENLAVDDKNSSFKDSVITFLKASVNEEKLGLDLELALKEQDDSKLVQLLNLYRKNLTNSTQMEELIETSALSLQEVIHQEQSQVKIKMFGFVNVGNYHRIDVELNLSSGYLKKYVEIIPRKAEVKAIQFGFVNVYTIDDITVKPSFHSAIKVNFEAAALESALRELFPQDSLLAPK</sequence>
<dbReference type="AlphaFoldDB" id="A0A6B3N3U8"/>
<accession>A0A6B3N3U8</accession>
<organism evidence="1">
    <name type="scientific">Symploca sp. SIO1C4</name>
    <dbReference type="NCBI Taxonomy" id="2607765"/>
    <lineage>
        <taxon>Bacteria</taxon>
        <taxon>Bacillati</taxon>
        <taxon>Cyanobacteriota</taxon>
        <taxon>Cyanophyceae</taxon>
        <taxon>Coleofasciculales</taxon>
        <taxon>Coleofasciculaceae</taxon>
        <taxon>Symploca</taxon>
    </lineage>
</organism>
<comment type="caution">
    <text evidence="1">The sequence shown here is derived from an EMBL/GenBank/DDBJ whole genome shotgun (WGS) entry which is preliminary data.</text>
</comment>
<name>A0A6B3N3U8_9CYAN</name>
<gene>
    <name evidence="1" type="ORF">F6J89_00480</name>
</gene>
<protein>
    <submittedName>
        <fullName evidence="1">Uncharacterized protein</fullName>
    </submittedName>
</protein>
<dbReference type="EMBL" id="JAAHFQ010000006">
    <property type="protein sequence ID" value="NER26173.1"/>
    <property type="molecule type" value="Genomic_DNA"/>
</dbReference>
<evidence type="ECO:0000313" key="1">
    <source>
        <dbReference type="EMBL" id="NER26173.1"/>
    </source>
</evidence>
<proteinExistence type="predicted"/>